<accession>A0ABS0BUW8</accession>
<name>A0ABS0BUW8_9GAMM</name>
<keyword evidence="5" id="KW-1185">Reference proteome</keyword>
<organism evidence="4 5">
    <name type="scientific">Thiomicrorhabdus heinhorstiae</name>
    <dbReference type="NCBI Taxonomy" id="2748010"/>
    <lineage>
        <taxon>Bacteria</taxon>
        <taxon>Pseudomonadati</taxon>
        <taxon>Pseudomonadota</taxon>
        <taxon>Gammaproteobacteria</taxon>
        <taxon>Thiotrichales</taxon>
        <taxon>Piscirickettsiaceae</taxon>
        <taxon>Thiomicrorhabdus</taxon>
    </lineage>
</organism>
<evidence type="ECO:0000313" key="5">
    <source>
        <dbReference type="Proteomes" id="UP001193680"/>
    </source>
</evidence>
<feature type="transmembrane region" description="Helical" evidence="3">
    <location>
        <begin position="130"/>
        <end position="151"/>
    </location>
</feature>
<gene>
    <name evidence="4" type="ORF">H8792_004680</name>
</gene>
<dbReference type="Proteomes" id="UP001193680">
    <property type="component" value="Unassembled WGS sequence"/>
</dbReference>
<feature type="region of interest" description="Disordered" evidence="2">
    <location>
        <begin position="16"/>
        <end position="56"/>
    </location>
</feature>
<evidence type="ECO:0000313" key="4">
    <source>
        <dbReference type="EMBL" id="MBF6057630.1"/>
    </source>
</evidence>
<feature type="compositionally biased region" description="Low complexity" evidence="2">
    <location>
        <begin position="28"/>
        <end position="39"/>
    </location>
</feature>
<keyword evidence="3" id="KW-0812">Transmembrane</keyword>
<protein>
    <submittedName>
        <fullName evidence="4">Uncharacterized protein</fullName>
    </submittedName>
</protein>
<keyword evidence="1" id="KW-0175">Coiled coil</keyword>
<proteinExistence type="predicted"/>
<sequence>MAIDLRQVEPLGSKSVLLEQAKRRQKEATPAASAPSAATQNVKTPPPASQANMSRIEKEIEESINQLLLRLKQLEEESKQSRVHLEREQQLLFKQIKTLNALLKKQVDLFNSMDKEMADMHNPKHFMQSLAIGVVAGLASALTIFVTAPWLTSVVASAS</sequence>
<evidence type="ECO:0000256" key="3">
    <source>
        <dbReference type="SAM" id="Phobius"/>
    </source>
</evidence>
<evidence type="ECO:0000256" key="2">
    <source>
        <dbReference type="SAM" id="MobiDB-lite"/>
    </source>
</evidence>
<feature type="coiled-coil region" evidence="1">
    <location>
        <begin position="57"/>
        <end position="91"/>
    </location>
</feature>
<dbReference type="EMBL" id="JACBGI020000005">
    <property type="protein sequence ID" value="MBF6057630.1"/>
    <property type="molecule type" value="Genomic_DNA"/>
</dbReference>
<reference evidence="4 5" key="1">
    <citation type="submission" date="2020-06" db="EMBL/GenBank/DDBJ databases">
        <authorList>
            <person name="Scott K."/>
        </authorList>
    </citation>
    <scope>NUCLEOTIDE SEQUENCE [LARGE SCALE GENOMIC DNA]</scope>
    <source>
        <strain evidence="4 5">HH1</strain>
    </source>
</reference>
<evidence type="ECO:0000256" key="1">
    <source>
        <dbReference type="SAM" id="Coils"/>
    </source>
</evidence>
<comment type="caution">
    <text evidence="4">The sequence shown here is derived from an EMBL/GenBank/DDBJ whole genome shotgun (WGS) entry which is preliminary data.</text>
</comment>
<dbReference type="RefSeq" id="WP_185977772.1">
    <property type="nucleotide sequence ID" value="NZ_JACBGI020000005.1"/>
</dbReference>
<reference evidence="4 5" key="2">
    <citation type="submission" date="2020-11" db="EMBL/GenBank/DDBJ databases">
        <title>Sulfur oxidizing isolate from Hospital Hole Sinkhole.</title>
        <authorList>
            <person name="Scott K.M."/>
        </authorList>
    </citation>
    <scope>NUCLEOTIDE SEQUENCE [LARGE SCALE GENOMIC DNA]</scope>
    <source>
        <strain evidence="4 5">HH1</strain>
    </source>
</reference>
<keyword evidence="3" id="KW-0472">Membrane</keyword>
<keyword evidence="3" id="KW-1133">Transmembrane helix</keyword>